<name>A0A8S9PP50_BRACR</name>
<accession>A0A8S9PP50</accession>
<sequence length="151" mass="17174">MQEGDFKVESSTSFGGSHWCRSTPYFEHRSTDFNPNRSIGSLEHRSMIPSESTASCKAVRILTHEEFAARHPHLPVLFTSKSIDIQILPSIDSKKPPSIDNLQRSSINKHLLRNPKFSVDRHLPSDIDRYFSPDIDQYLAARHGCDFDSCT</sequence>
<organism evidence="1 2">
    <name type="scientific">Brassica cretica</name>
    <name type="common">Mustard</name>
    <dbReference type="NCBI Taxonomy" id="69181"/>
    <lineage>
        <taxon>Eukaryota</taxon>
        <taxon>Viridiplantae</taxon>
        <taxon>Streptophyta</taxon>
        <taxon>Embryophyta</taxon>
        <taxon>Tracheophyta</taxon>
        <taxon>Spermatophyta</taxon>
        <taxon>Magnoliopsida</taxon>
        <taxon>eudicotyledons</taxon>
        <taxon>Gunneridae</taxon>
        <taxon>Pentapetalae</taxon>
        <taxon>rosids</taxon>
        <taxon>malvids</taxon>
        <taxon>Brassicales</taxon>
        <taxon>Brassicaceae</taxon>
        <taxon>Brassiceae</taxon>
        <taxon>Brassica</taxon>
    </lineage>
</organism>
<proteinExistence type="predicted"/>
<evidence type="ECO:0000313" key="1">
    <source>
        <dbReference type="EMBL" id="KAF3525513.1"/>
    </source>
</evidence>
<protein>
    <submittedName>
        <fullName evidence="1">Uncharacterized protein</fullName>
    </submittedName>
</protein>
<gene>
    <name evidence="1" type="ORF">F2Q69_00047551</name>
</gene>
<dbReference type="AlphaFoldDB" id="A0A8S9PP50"/>
<reference evidence="1" key="1">
    <citation type="submission" date="2019-12" db="EMBL/GenBank/DDBJ databases">
        <title>Genome sequencing and annotation of Brassica cretica.</title>
        <authorList>
            <person name="Studholme D.J."/>
            <person name="Sarris P."/>
        </authorList>
    </citation>
    <scope>NUCLEOTIDE SEQUENCE</scope>
    <source>
        <strain evidence="1">PFS-109/04</strain>
        <tissue evidence="1">Leaf</tissue>
    </source>
</reference>
<comment type="caution">
    <text evidence="1">The sequence shown here is derived from an EMBL/GenBank/DDBJ whole genome shotgun (WGS) entry which is preliminary data.</text>
</comment>
<dbReference type="EMBL" id="QGKX02001347">
    <property type="protein sequence ID" value="KAF3525513.1"/>
    <property type="molecule type" value="Genomic_DNA"/>
</dbReference>
<dbReference type="Proteomes" id="UP000712600">
    <property type="component" value="Unassembled WGS sequence"/>
</dbReference>
<evidence type="ECO:0000313" key="2">
    <source>
        <dbReference type="Proteomes" id="UP000712600"/>
    </source>
</evidence>